<organism evidence="4 5">
    <name type="scientific">Comamonas terrigena</name>
    <dbReference type="NCBI Taxonomy" id="32013"/>
    <lineage>
        <taxon>Bacteria</taxon>
        <taxon>Pseudomonadati</taxon>
        <taxon>Pseudomonadota</taxon>
        <taxon>Betaproteobacteria</taxon>
        <taxon>Burkholderiales</taxon>
        <taxon>Comamonadaceae</taxon>
        <taxon>Comamonas</taxon>
    </lineage>
</organism>
<dbReference type="PROSITE" id="PS50222">
    <property type="entry name" value="EF_HAND_2"/>
    <property type="match status" value="1"/>
</dbReference>
<feature type="region of interest" description="Disordered" evidence="1">
    <location>
        <begin position="115"/>
        <end position="138"/>
    </location>
</feature>
<gene>
    <name evidence="4" type="ORF">CRM82_05940</name>
</gene>
<dbReference type="Pfam" id="PF13202">
    <property type="entry name" value="EF-hand_5"/>
    <property type="match status" value="2"/>
</dbReference>
<keyword evidence="4" id="KW-0808">Transferase</keyword>
<proteinExistence type="predicted"/>
<dbReference type="EMBL" id="PDEA01000001">
    <property type="protein sequence ID" value="PEH88201.1"/>
    <property type="molecule type" value="Genomic_DNA"/>
</dbReference>
<dbReference type="RefSeq" id="WP_083520572.1">
    <property type="nucleotide sequence ID" value="NZ_PDEA01000001.1"/>
</dbReference>
<protein>
    <submittedName>
        <fullName evidence="4">Histidine kinase</fullName>
    </submittedName>
</protein>
<evidence type="ECO:0000256" key="2">
    <source>
        <dbReference type="SAM" id="SignalP"/>
    </source>
</evidence>
<dbReference type="STRING" id="1219032.GCA_001515545_03310"/>
<dbReference type="GeneID" id="80800131"/>
<name>A0A2A7USR5_COMTR</name>
<feature type="chain" id="PRO_5012292402" evidence="2">
    <location>
        <begin position="30"/>
        <end position="138"/>
    </location>
</feature>
<keyword evidence="5" id="KW-1185">Reference proteome</keyword>
<dbReference type="InterPro" id="IPR011992">
    <property type="entry name" value="EF-hand-dom_pair"/>
</dbReference>
<accession>A0A2A7USR5</accession>
<keyword evidence="4" id="KW-0418">Kinase</keyword>
<dbReference type="OrthoDB" id="5461251at2"/>
<dbReference type="PROSITE" id="PS00018">
    <property type="entry name" value="EF_HAND_1"/>
    <property type="match status" value="2"/>
</dbReference>
<dbReference type="InterPro" id="IPR002048">
    <property type="entry name" value="EF_hand_dom"/>
</dbReference>
<dbReference type="GO" id="GO:0005509">
    <property type="term" value="F:calcium ion binding"/>
    <property type="evidence" value="ECO:0007669"/>
    <property type="project" value="InterPro"/>
</dbReference>
<evidence type="ECO:0000256" key="1">
    <source>
        <dbReference type="SAM" id="MobiDB-lite"/>
    </source>
</evidence>
<dbReference type="Proteomes" id="UP000220246">
    <property type="component" value="Unassembled WGS sequence"/>
</dbReference>
<dbReference type="InterPro" id="IPR018247">
    <property type="entry name" value="EF_Hand_1_Ca_BS"/>
</dbReference>
<dbReference type="SUPFAM" id="SSF47473">
    <property type="entry name" value="EF-hand"/>
    <property type="match status" value="1"/>
</dbReference>
<dbReference type="AlphaFoldDB" id="A0A2A7USR5"/>
<comment type="caution">
    <text evidence="4">The sequence shown here is derived from an EMBL/GenBank/DDBJ whole genome shotgun (WGS) entry which is preliminary data.</text>
</comment>
<evidence type="ECO:0000259" key="3">
    <source>
        <dbReference type="PROSITE" id="PS50222"/>
    </source>
</evidence>
<keyword evidence="2" id="KW-0732">Signal</keyword>
<dbReference type="GO" id="GO:0016301">
    <property type="term" value="F:kinase activity"/>
    <property type="evidence" value="ECO:0007669"/>
    <property type="project" value="UniProtKB-KW"/>
</dbReference>
<evidence type="ECO:0000313" key="5">
    <source>
        <dbReference type="Proteomes" id="UP000220246"/>
    </source>
</evidence>
<feature type="domain" description="EF-hand" evidence="3">
    <location>
        <begin position="48"/>
        <end position="83"/>
    </location>
</feature>
<reference evidence="5" key="1">
    <citation type="submission" date="2017-09" db="EMBL/GenBank/DDBJ databases">
        <title>FDA dAtabase for Regulatory Grade micrObial Sequences (FDA-ARGOS): Supporting development and validation of Infectious Disease Dx tests.</title>
        <authorList>
            <person name="Minogue T."/>
            <person name="Wolcott M."/>
            <person name="Wasieloski L."/>
            <person name="Aguilar W."/>
            <person name="Moore D."/>
            <person name="Tallon L."/>
            <person name="Sadzewicz L."/>
            <person name="Ott S."/>
            <person name="Zhao X."/>
            <person name="Nagaraj S."/>
            <person name="Vavikolanu K."/>
            <person name="Aluvathingal J."/>
            <person name="Nadendla S."/>
            <person name="Sichtig H."/>
        </authorList>
    </citation>
    <scope>NUCLEOTIDE SEQUENCE [LARGE SCALE GENOMIC DNA]</scope>
    <source>
        <strain evidence="5">FDAARGOS_394</strain>
    </source>
</reference>
<evidence type="ECO:0000313" key="4">
    <source>
        <dbReference type="EMBL" id="PEH88201.1"/>
    </source>
</evidence>
<feature type="signal peptide" evidence="2">
    <location>
        <begin position="1"/>
        <end position="29"/>
    </location>
</feature>
<sequence length="138" mass="14620">MPQSTLSRSLLMPLALCCAAAAPLAPAWAEGKIDPVAMTGPDGKPLSKGEIKAIKDFQMLDFNKDGKISRKELMLVPKLYAGFDEADTNKDNYLSLEEVRVFAAKYRARRDAAKAAQAAAAPTPAPDAASNTPAATAK</sequence>
<dbReference type="Gene3D" id="1.10.238.10">
    <property type="entry name" value="EF-hand"/>
    <property type="match status" value="1"/>
</dbReference>